<name>A0A0P1ETL8_9RHOB</name>
<dbReference type="Proteomes" id="UP000054823">
    <property type="component" value="Unassembled WGS sequence"/>
</dbReference>
<organism evidence="1 2">
    <name type="scientific">Shimia marina</name>
    <dbReference type="NCBI Taxonomy" id="321267"/>
    <lineage>
        <taxon>Bacteria</taxon>
        <taxon>Pseudomonadati</taxon>
        <taxon>Pseudomonadota</taxon>
        <taxon>Alphaproteobacteria</taxon>
        <taxon>Rhodobacterales</taxon>
        <taxon>Roseobacteraceae</taxon>
    </lineage>
</organism>
<evidence type="ECO:0000313" key="1">
    <source>
        <dbReference type="EMBL" id="CUH53691.1"/>
    </source>
</evidence>
<accession>A0A0P1ETL8</accession>
<dbReference type="AlphaFoldDB" id="A0A0P1ETL8"/>
<reference evidence="1 2" key="1">
    <citation type="submission" date="2015-09" db="EMBL/GenBank/DDBJ databases">
        <authorList>
            <consortium name="Swine Surveillance"/>
        </authorList>
    </citation>
    <scope>NUCLEOTIDE SEQUENCE [LARGE SCALE GENOMIC DNA]</scope>
    <source>
        <strain evidence="1 2">CECT 7688</strain>
    </source>
</reference>
<evidence type="ECO:0000313" key="2">
    <source>
        <dbReference type="Proteomes" id="UP000054823"/>
    </source>
</evidence>
<keyword evidence="2" id="KW-1185">Reference proteome</keyword>
<sequence>MFQALFATPKAEPQKVSRHARLFELLRQQNLASQSAQARAARAEGDFLADRLLQNATSSLRRNA</sequence>
<gene>
    <name evidence="1" type="ORF">SHM7688_03150</name>
</gene>
<dbReference type="EMBL" id="CYPW01000027">
    <property type="protein sequence ID" value="CUH53691.1"/>
    <property type="molecule type" value="Genomic_DNA"/>
</dbReference>
<protein>
    <submittedName>
        <fullName evidence="1">Uncharacterized protein</fullName>
    </submittedName>
</protein>
<proteinExistence type="predicted"/>
<dbReference type="RefSeq" id="WP_058240825.1">
    <property type="nucleotide sequence ID" value="NZ_CYPW01000027.1"/>
</dbReference>